<evidence type="ECO:0000256" key="7">
    <source>
        <dbReference type="PROSITE-ProRule" id="PRU00810"/>
    </source>
</evidence>
<feature type="compositionally biased region" description="Polar residues" evidence="8">
    <location>
        <begin position="356"/>
        <end position="367"/>
    </location>
</feature>
<keyword evidence="3" id="KW-0677">Repeat</keyword>
<evidence type="ECO:0000256" key="3">
    <source>
        <dbReference type="ARBA" id="ARBA00022737"/>
    </source>
</evidence>
<accession>W2S7M0</accession>
<evidence type="ECO:0000256" key="2">
    <source>
        <dbReference type="ARBA" id="ARBA00022491"/>
    </source>
</evidence>
<feature type="compositionally biased region" description="Pro residues" evidence="8">
    <location>
        <begin position="33"/>
        <end position="48"/>
    </location>
</feature>
<dbReference type="InterPro" id="IPR036600">
    <property type="entry name" value="PAH_sf"/>
</dbReference>
<dbReference type="SUPFAM" id="SSF47762">
    <property type="entry name" value="PAH2 domain"/>
    <property type="match status" value="3"/>
</dbReference>
<proteinExistence type="predicted"/>
<dbReference type="PANTHER" id="PTHR12346">
    <property type="entry name" value="SIN3B-RELATED"/>
    <property type="match status" value="1"/>
</dbReference>
<feature type="compositionally biased region" description="Basic and acidic residues" evidence="8">
    <location>
        <begin position="110"/>
        <end position="169"/>
    </location>
</feature>
<feature type="region of interest" description="Disordered" evidence="8">
    <location>
        <begin position="347"/>
        <end position="449"/>
    </location>
</feature>
<feature type="compositionally biased region" description="Polar residues" evidence="8">
    <location>
        <begin position="68"/>
        <end position="81"/>
    </location>
</feature>
<dbReference type="GO" id="GO:0010628">
    <property type="term" value="P:positive regulation of gene expression"/>
    <property type="evidence" value="ECO:0007669"/>
    <property type="project" value="UniProtKB-ARBA"/>
</dbReference>
<feature type="compositionally biased region" description="Polar residues" evidence="8">
    <location>
        <begin position="203"/>
        <end position="215"/>
    </location>
</feature>
<feature type="domain" description="Histone deacetylase interacting" evidence="9">
    <location>
        <begin position="754"/>
        <end position="855"/>
    </location>
</feature>
<keyword evidence="2" id="KW-0678">Repressor</keyword>
<dbReference type="SMART" id="SM00761">
    <property type="entry name" value="HDAC_interact"/>
    <property type="match status" value="1"/>
</dbReference>
<dbReference type="Pfam" id="PF08295">
    <property type="entry name" value="Sin3_corepress"/>
    <property type="match status" value="1"/>
</dbReference>
<gene>
    <name evidence="10" type="ORF">HMPREF1541_10376</name>
</gene>
<feature type="compositionally biased region" description="Polar residues" evidence="8">
    <location>
        <begin position="1083"/>
        <end position="1097"/>
    </location>
</feature>
<dbReference type="PROSITE" id="PS51477">
    <property type="entry name" value="PAH"/>
    <property type="match status" value="3"/>
</dbReference>
<feature type="compositionally biased region" description="Polar residues" evidence="8">
    <location>
        <begin position="99"/>
        <end position="108"/>
    </location>
</feature>
<evidence type="ECO:0000256" key="6">
    <source>
        <dbReference type="ARBA" id="ARBA00023242"/>
    </source>
</evidence>
<dbReference type="VEuPathDB" id="FungiDB:HMPREF1541_10376"/>
<feature type="compositionally biased region" description="Polar residues" evidence="8">
    <location>
        <begin position="410"/>
        <end position="430"/>
    </location>
</feature>
<dbReference type="OrthoDB" id="10265969at2759"/>
<dbReference type="GO" id="GO:0000122">
    <property type="term" value="P:negative regulation of transcription by RNA polymerase II"/>
    <property type="evidence" value="ECO:0007669"/>
    <property type="project" value="TreeGrafter"/>
</dbReference>
<feature type="compositionally biased region" description="Low complexity" evidence="8">
    <location>
        <begin position="224"/>
        <end position="239"/>
    </location>
</feature>
<evidence type="ECO:0000256" key="5">
    <source>
        <dbReference type="ARBA" id="ARBA00023163"/>
    </source>
</evidence>
<dbReference type="InterPro" id="IPR003822">
    <property type="entry name" value="PAH"/>
</dbReference>
<comment type="subcellular location">
    <subcellularLocation>
        <location evidence="1 7">Nucleus</location>
    </subcellularLocation>
</comment>
<dbReference type="EMBL" id="KB822714">
    <property type="protein sequence ID" value="ETN44706.1"/>
    <property type="molecule type" value="Genomic_DNA"/>
</dbReference>
<dbReference type="FunFam" id="1.20.1160.11:FF:000003">
    <property type="entry name" value="Paired amphipathic helix SIN3-like protein"/>
    <property type="match status" value="1"/>
</dbReference>
<dbReference type="Gene3D" id="1.20.1160.11">
    <property type="entry name" value="Paired amphipathic helix"/>
    <property type="match status" value="3"/>
</dbReference>
<dbReference type="GO" id="GO:0003714">
    <property type="term" value="F:transcription corepressor activity"/>
    <property type="evidence" value="ECO:0007669"/>
    <property type="project" value="InterPro"/>
</dbReference>
<evidence type="ECO:0000313" key="10">
    <source>
        <dbReference type="EMBL" id="ETN44706.1"/>
    </source>
</evidence>
<evidence type="ECO:0000259" key="9">
    <source>
        <dbReference type="SMART" id="SM00761"/>
    </source>
</evidence>
<dbReference type="GO" id="GO:0033698">
    <property type="term" value="C:Rpd3L complex"/>
    <property type="evidence" value="ECO:0007669"/>
    <property type="project" value="UniProtKB-ARBA"/>
</dbReference>
<keyword evidence="6 7" id="KW-0539">Nucleus</keyword>
<dbReference type="InterPro" id="IPR013194">
    <property type="entry name" value="HDAC_interact_dom"/>
</dbReference>
<evidence type="ECO:0000256" key="8">
    <source>
        <dbReference type="SAM" id="MobiDB-lite"/>
    </source>
</evidence>
<dbReference type="FunFam" id="1.20.1160.11:FF:000001">
    <property type="entry name" value="Paired amphipathic helix protein Sin3"/>
    <property type="match status" value="1"/>
</dbReference>
<dbReference type="STRING" id="1220924.W2S7M0"/>
<dbReference type="InterPro" id="IPR031693">
    <property type="entry name" value="Sin3_C"/>
</dbReference>
<dbReference type="FunCoup" id="W2S7M0">
    <property type="interactions" value="1072"/>
</dbReference>
<dbReference type="Proteomes" id="UP000030752">
    <property type="component" value="Unassembled WGS sequence"/>
</dbReference>
<feature type="region of interest" description="Disordered" evidence="8">
    <location>
        <begin position="552"/>
        <end position="621"/>
    </location>
</feature>
<keyword evidence="5" id="KW-0804">Transcription</keyword>
<feature type="region of interest" description="Disordered" evidence="8">
    <location>
        <begin position="1073"/>
        <end position="1122"/>
    </location>
</feature>
<feature type="compositionally biased region" description="Polar residues" evidence="8">
    <location>
        <begin position="376"/>
        <end position="386"/>
    </location>
</feature>
<evidence type="ECO:0000256" key="1">
    <source>
        <dbReference type="ARBA" id="ARBA00004123"/>
    </source>
</evidence>
<dbReference type="Pfam" id="PF02671">
    <property type="entry name" value="PAH"/>
    <property type="match status" value="3"/>
</dbReference>
<dbReference type="GeneID" id="19977715"/>
<dbReference type="InterPro" id="IPR039774">
    <property type="entry name" value="Sin3-like"/>
</dbReference>
<dbReference type="HOGENOM" id="CLU_001360_2_4_1"/>
<dbReference type="RefSeq" id="XP_008713269.1">
    <property type="nucleotide sequence ID" value="XM_008715047.1"/>
</dbReference>
<sequence length="1487" mass="168738">MNQSHQDPWRGPGGPPQPDTQGQGRPFGGFGPPNGPSQGPPHVLPPPSSSYHQHHPQPSSGHNLSIADLTQGSQGPQHPYNSQPPPQSQGHSLPPLGHSSMSQHSPQYMNRERELADRREREYREQEMRERERDIREREMQQRHHEEMMMMREREARERQERMQREQEQRPVQSHAGSIPLHQPVANKVQNSIHGPNGLLANSAPQQNGPSSTGPGSIFGAPAPEQQRPQFMQQPQQPVGGPPPPQQPAPAFLGGPSPMPAAAQLPHGQQPILNDALSYLDQVKVRFSDHPDVYNRFLDIMKDFKSQAIDTPGVIERVSNLFNGHPALIQGFNTFLPPGYRIECGTDDNPDAIRVTTPSGTMTQSLQGRPRGGPYESSNLSSQAQPGLSRDNAFEDRRRGWSQAPEDSSAIHQQEQRGVSSLQNAATAATQRGALPLSPPRDSASQQGAAFGGAAAAAAADLKRGGPVEFNHAISYVNKIKNRFAQQPEIYKQFLEILQTYQRESKPIQDVYAQVTQLFHSAPDLLEDFKQFLPETAAQAKAQASARIAMTEETSNVRGEPGYAAGGLPQAQTPRPAAKMPPMGQFDPPSTSKDNKKRRGAPNTGATTSLESGLAQSSRGVPVQVGNANKRQKISNQRQPQTETVVTSPTLIPALPEPLPPYPPYATTTEELGFFDRAKKQISNRASYAEFLKLINLFSQDLIDKYTLSDRVISFIGSNPELMLWFRDFVGIQEQDEIIDAKARIDPGRVNLSHCRALGPSYRHLPKRDQTKTCKGRDGMCYEVLNDVWASHPTWASEDSGFVAHRKNQHEEALHRIEEERHDYDFHIESCQRTIQLMEPIVQQFAAMSEMEKSNFQLAPGFGGASESIPKRIIMKIYGRETGGKVLAEMYAKPLAVMPIVLQRLKQKLEEWKSTQREWEKVWRDQINKQFWKSLDHQGINIRSTDKKAFQQKQLTGEIQNKYEEDKKNRENGNATKRHHLEFKFDDVDVIVDATRLILITLVHDRNDRNGFSQNDQERVKAWILDFLPKYFGLNPEEFTDQVKVEVADIPEDQDGNESDGVGPRKNRKGGLIRRVFDKRNGNSDSAPNSKESTPIPTTEHDMDVDEEIPQSDSEDKPKAPWINVTYGDVPTDKVSLEESYSHETFNLYANVNIYCFFRMFETLYSRLLAVKNSEAQVIEAVKRHRGTNDRKKPAIELRMIDKGPEYFFNSIVAKEPHHYYHEILQMCEDVIQGNMELSHLEETLRRYYNKTGWQLYTIDKLLSSLLRYVANILGGDAKDKSIEIANLFFKDRERPDTTRRQEIEYRKHVERLSKDGEVFRISYTPENKVCTIRYFPSEDPTFDSDALTDDQLWQYYVASYTMSQATEGIDKSNMHMPYLRRNVAPQSANIDHAFNHVFGNITHFDNQTAFISPDNYKLLLSNDYIFWRHGLRTKKAYQPGKINESDKFRESFVRNTKWMENQSQEYVEGVKAEYERNIRDGFPASA</sequence>
<keyword evidence="11" id="KW-1185">Reference proteome</keyword>
<feature type="compositionally biased region" description="Polar residues" evidence="8">
    <location>
        <begin position="604"/>
        <end position="619"/>
    </location>
</feature>
<protein>
    <recommendedName>
        <fullName evidence="9">Histone deacetylase interacting domain-containing protein</fullName>
    </recommendedName>
</protein>
<reference evidence="10 11" key="1">
    <citation type="submission" date="2013-03" db="EMBL/GenBank/DDBJ databases">
        <title>The Genome Sequence of Phialophora europaea CBS 101466.</title>
        <authorList>
            <consortium name="The Broad Institute Genomics Platform"/>
            <person name="Cuomo C."/>
            <person name="de Hoog S."/>
            <person name="Gorbushina A."/>
            <person name="Walker B."/>
            <person name="Young S.K."/>
            <person name="Zeng Q."/>
            <person name="Gargeya S."/>
            <person name="Fitzgerald M."/>
            <person name="Haas B."/>
            <person name="Abouelleil A."/>
            <person name="Allen A.W."/>
            <person name="Alvarado L."/>
            <person name="Arachchi H.M."/>
            <person name="Berlin A.M."/>
            <person name="Chapman S.B."/>
            <person name="Gainer-Dewar J."/>
            <person name="Goldberg J."/>
            <person name="Griggs A."/>
            <person name="Gujja S."/>
            <person name="Hansen M."/>
            <person name="Howarth C."/>
            <person name="Imamovic A."/>
            <person name="Ireland A."/>
            <person name="Larimer J."/>
            <person name="McCowan C."/>
            <person name="Murphy C."/>
            <person name="Pearson M."/>
            <person name="Poon T.W."/>
            <person name="Priest M."/>
            <person name="Roberts A."/>
            <person name="Saif S."/>
            <person name="Shea T."/>
            <person name="Sisk P."/>
            <person name="Sykes S."/>
            <person name="Wortman J."/>
            <person name="Nusbaum C."/>
            <person name="Birren B."/>
        </authorList>
    </citation>
    <scope>NUCLEOTIDE SEQUENCE [LARGE SCALE GENOMIC DNA]</scope>
    <source>
        <strain evidence="10 11">CBS 101466</strain>
    </source>
</reference>
<feature type="region of interest" description="Disordered" evidence="8">
    <location>
        <begin position="1"/>
        <end position="266"/>
    </location>
</feature>
<name>W2S7M0_CYPE1</name>
<evidence type="ECO:0000313" key="11">
    <source>
        <dbReference type="Proteomes" id="UP000030752"/>
    </source>
</evidence>
<organism evidence="10 11">
    <name type="scientific">Cyphellophora europaea (strain CBS 101466)</name>
    <name type="common">Phialophora europaea</name>
    <dbReference type="NCBI Taxonomy" id="1220924"/>
    <lineage>
        <taxon>Eukaryota</taxon>
        <taxon>Fungi</taxon>
        <taxon>Dikarya</taxon>
        <taxon>Ascomycota</taxon>
        <taxon>Pezizomycotina</taxon>
        <taxon>Eurotiomycetes</taxon>
        <taxon>Chaetothyriomycetidae</taxon>
        <taxon>Chaetothyriales</taxon>
        <taxon>Cyphellophoraceae</taxon>
        <taxon>Cyphellophora</taxon>
    </lineage>
</organism>
<keyword evidence="4" id="KW-0805">Transcription regulation</keyword>
<dbReference type="FunFam" id="1.20.1160.11:FF:000002">
    <property type="entry name" value="Paired amphipathic helix protein SIN3"/>
    <property type="match status" value="1"/>
</dbReference>
<dbReference type="eggNOG" id="KOG4204">
    <property type="taxonomic scope" value="Eukaryota"/>
</dbReference>
<dbReference type="InParanoid" id="W2S7M0"/>
<dbReference type="PANTHER" id="PTHR12346:SF0">
    <property type="entry name" value="SIN3A, ISOFORM G"/>
    <property type="match status" value="1"/>
</dbReference>
<dbReference type="Pfam" id="PF16879">
    <property type="entry name" value="Sin3a_C"/>
    <property type="match status" value="1"/>
</dbReference>
<evidence type="ECO:0000256" key="4">
    <source>
        <dbReference type="ARBA" id="ARBA00023015"/>
    </source>
</evidence>